<accession>A0A3Q9C2X0</accession>
<dbReference type="RefSeq" id="WP_126273616.1">
    <property type="nucleotide sequence ID" value="NZ_CP034463.1"/>
</dbReference>
<dbReference type="KEGG" id="saqu:EJC51_27990"/>
<feature type="region of interest" description="Disordered" evidence="1">
    <location>
        <begin position="34"/>
        <end position="61"/>
    </location>
</feature>
<proteinExistence type="predicted"/>
<name>A0A3Q9C2X0_9ACTN</name>
<sequence>MTTPTVQNDPTTVLRVARTGWRKARTVRDKGVRTCLSPVDDGTPPSATGTGGEDNIVRGDD</sequence>
<keyword evidence="3" id="KW-1185">Reference proteome</keyword>
<evidence type="ECO:0000313" key="3">
    <source>
        <dbReference type="Proteomes" id="UP000280197"/>
    </source>
</evidence>
<evidence type="ECO:0000313" key="2">
    <source>
        <dbReference type="EMBL" id="AZP19569.1"/>
    </source>
</evidence>
<evidence type="ECO:0000256" key="1">
    <source>
        <dbReference type="SAM" id="MobiDB-lite"/>
    </source>
</evidence>
<dbReference type="AlphaFoldDB" id="A0A3Q9C2X0"/>
<organism evidence="2 3">
    <name type="scientific">Streptomyces aquilus</name>
    <dbReference type="NCBI Taxonomy" id="2548456"/>
    <lineage>
        <taxon>Bacteria</taxon>
        <taxon>Bacillati</taxon>
        <taxon>Actinomycetota</taxon>
        <taxon>Actinomycetes</taxon>
        <taxon>Kitasatosporales</taxon>
        <taxon>Streptomycetaceae</taxon>
        <taxon>Streptomyces</taxon>
    </lineage>
</organism>
<dbReference type="Proteomes" id="UP000280197">
    <property type="component" value="Chromosome"/>
</dbReference>
<gene>
    <name evidence="2" type="ORF">EJC51_27990</name>
</gene>
<protein>
    <submittedName>
        <fullName evidence="2">Uncharacterized protein</fullName>
    </submittedName>
</protein>
<dbReference type="EMBL" id="CP034463">
    <property type="protein sequence ID" value="AZP19569.1"/>
    <property type="molecule type" value="Genomic_DNA"/>
</dbReference>
<reference evidence="2 3" key="1">
    <citation type="submission" date="2018-12" db="EMBL/GenBank/DDBJ databases">
        <authorList>
            <person name="Li K."/>
        </authorList>
    </citation>
    <scope>NUCLEOTIDE SEQUENCE [LARGE SCALE GENOMIC DNA]</scope>
    <source>
        <strain evidence="3">CR22</strain>
    </source>
</reference>